<reference evidence="9" key="1">
    <citation type="journal article" date="2023" name="Genome Biol. Evol.">
        <title>First Whole Genome Sequence and Flow Cytometry Genome Size Data for the Lichen-Forming Fungus Ramalina farinacea (Ascomycota).</title>
        <authorList>
            <person name="Llewellyn T."/>
            <person name="Mian S."/>
            <person name="Hill R."/>
            <person name="Leitch I.J."/>
            <person name="Gaya E."/>
        </authorList>
    </citation>
    <scope>NUCLEOTIDE SEQUENCE</scope>
    <source>
        <strain evidence="9">LIQ254RAFAR</strain>
    </source>
</reference>
<name>A0AA43TR26_9LECA</name>
<protein>
    <recommendedName>
        <fullName evidence="8">Rhodopsin domain-containing protein</fullName>
    </recommendedName>
</protein>
<evidence type="ECO:0000256" key="2">
    <source>
        <dbReference type="ARBA" id="ARBA00022692"/>
    </source>
</evidence>
<dbReference type="Proteomes" id="UP001161017">
    <property type="component" value="Unassembled WGS sequence"/>
</dbReference>
<feature type="domain" description="Rhodopsin" evidence="8">
    <location>
        <begin position="19"/>
        <end position="264"/>
    </location>
</feature>
<evidence type="ECO:0000259" key="8">
    <source>
        <dbReference type="Pfam" id="PF20684"/>
    </source>
</evidence>
<sequence>MLLVIGWLFLAIAIITVFLRLYFRYFYRNGLHVDDLVMLASLIAAIIAVSWLNVLVNAGLGQHIYCLPPAQIPTAVHASILGQIFNILGIGLVKVSVCLTVLRIIDRGVSPFLKLFIWTLLVFACLSHLAQILLFIIQCRPMRAIWDINLVREGRARCFSPHITYLAGYIGFGLDAFTDLACSAIPIVIVNRLHLNPRTKIALCTLMGLGSLTAACAIAKAVTLRGVFADDYTYALTNPAVCTILEHLWGMILASLPALRPLVRQLLEGVSSGKRVSSTPSQHCIGENNNNNNVHYYLDDKYAANAAQTPHPRSTSITQHQPTPQLLPPASPSTRTLPPPDPPRFPSATAAAGGGGRPSNKTRRRRNGSRTSWWALPADRKSWRNPVAAPPPPKRDLEMAQTPTTKTLGAGLSHWHSHPLHHHQRHGGKSNGDDGGGMGSQDTTIIGSSSPGATPGLKDRFSALETGMVGSVPGSSFGPEEGGGVGEGDGRRDGAVGQITRTISFRVSSVHYPDNHDGDDVEGRQRMDGKEGGRGSQQQQQQEWPLNPLSPVDGVSPWYCEDEEALGRGGPHEDYLRVRGWHNRDF</sequence>
<feature type="compositionally biased region" description="Polar residues" evidence="6">
    <location>
        <begin position="307"/>
        <end position="317"/>
    </location>
</feature>
<accession>A0AA43TR26</accession>
<gene>
    <name evidence="9" type="ORF">OHK93_000345</name>
</gene>
<proteinExistence type="inferred from homology"/>
<evidence type="ECO:0000256" key="5">
    <source>
        <dbReference type="ARBA" id="ARBA00038359"/>
    </source>
</evidence>
<evidence type="ECO:0000313" key="10">
    <source>
        <dbReference type="Proteomes" id="UP001161017"/>
    </source>
</evidence>
<comment type="subcellular location">
    <subcellularLocation>
        <location evidence="1">Membrane</location>
        <topology evidence="1">Multi-pass membrane protein</topology>
    </subcellularLocation>
</comment>
<dbReference type="EMBL" id="JAPUFD010000001">
    <property type="protein sequence ID" value="MDI1485208.1"/>
    <property type="molecule type" value="Genomic_DNA"/>
</dbReference>
<evidence type="ECO:0000313" key="9">
    <source>
        <dbReference type="EMBL" id="MDI1485208.1"/>
    </source>
</evidence>
<keyword evidence="3 7" id="KW-1133">Transmembrane helix</keyword>
<dbReference type="Pfam" id="PF20684">
    <property type="entry name" value="Fung_rhodopsin"/>
    <property type="match status" value="1"/>
</dbReference>
<feature type="compositionally biased region" description="Polar residues" evidence="6">
    <location>
        <begin position="441"/>
        <end position="452"/>
    </location>
</feature>
<dbReference type="PANTHER" id="PTHR33048">
    <property type="entry name" value="PTH11-LIKE INTEGRAL MEMBRANE PROTEIN (AFU_ORTHOLOGUE AFUA_5G11245)"/>
    <property type="match status" value="1"/>
</dbReference>
<comment type="similarity">
    <text evidence="5">Belongs to the SAT4 family.</text>
</comment>
<feature type="compositionally biased region" description="Low complexity" evidence="6">
    <location>
        <begin position="467"/>
        <end position="479"/>
    </location>
</feature>
<feature type="transmembrane region" description="Helical" evidence="7">
    <location>
        <begin position="169"/>
        <end position="189"/>
    </location>
</feature>
<dbReference type="InterPro" id="IPR049326">
    <property type="entry name" value="Rhodopsin_dom_fungi"/>
</dbReference>
<dbReference type="InterPro" id="IPR052337">
    <property type="entry name" value="SAT4-like"/>
</dbReference>
<comment type="caution">
    <text evidence="9">The sequence shown here is derived from an EMBL/GenBank/DDBJ whole genome shotgun (WGS) entry which is preliminary data.</text>
</comment>
<feature type="compositionally biased region" description="Basic and acidic residues" evidence="6">
    <location>
        <begin position="513"/>
        <end position="533"/>
    </location>
</feature>
<dbReference type="AlphaFoldDB" id="A0AA43TR26"/>
<feature type="region of interest" description="Disordered" evidence="6">
    <location>
        <begin position="307"/>
        <end position="494"/>
    </location>
</feature>
<feature type="transmembrane region" description="Helical" evidence="7">
    <location>
        <begin position="35"/>
        <end position="60"/>
    </location>
</feature>
<feature type="transmembrane region" description="Helical" evidence="7">
    <location>
        <begin position="6"/>
        <end position="23"/>
    </location>
</feature>
<dbReference type="PANTHER" id="PTHR33048:SF146">
    <property type="entry name" value="INTEGRAL MEMBRANE PROTEIN"/>
    <property type="match status" value="1"/>
</dbReference>
<feature type="transmembrane region" description="Helical" evidence="7">
    <location>
        <begin position="80"/>
        <end position="103"/>
    </location>
</feature>
<evidence type="ECO:0000256" key="1">
    <source>
        <dbReference type="ARBA" id="ARBA00004141"/>
    </source>
</evidence>
<evidence type="ECO:0000256" key="7">
    <source>
        <dbReference type="SAM" id="Phobius"/>
    </source>
</evidence>
<evidence type="ECO:0000256" key="6">
    <source>
        <dbReference type="SAM" id="MobiDB-lite"/>
    </source>
</evidence>
<evidence type="ECO:0000256" key="3">
    <source>
        <dbReference type="ARBA" id="ARBA00022989"/>
    </source>
</evidence>
<dbReference type="GO" id="GO:0016020">
    <property type="term" value="C:membrane"/>
    <property type="evidence" value="ECO:0007669"/>
    <property type="project" value="UniProtKB-SubCell"/>
</dbReference>
<keyword evidence="10" id="KW-1185">Reference proteome</keyword>
<evidence type="ECO:0000256" key="4">
    <source>
        <dbReference type="ARBA" id="ARBA00023136"/>
    </source>
</evidence>
<feature type="compositionally biased region" description="Gly residues" evidence="6">
    <location>
        <begin position="429"/>
        <end position="439"/>
    </location>
</feature>
<feature type="transmembrane region" description="Helical" evidence="7">
    <location>
        <begin position="201"/>
        <end position="222"/>
    </location>
</feature>
<keyword evidence="4 7" id="KW-0472">Membrane</keyword>
<feature type="compositionally biased region" description="Pro residues" evidence="6">
    <location>
        <begin position="325"/>
        <end position="345"/>
    </location>
</feature>
<feature type="transmembrane region" description="Helical" evidence="7">
    <location>
        <begin position="115"/>
        <end position="137"/>
    </location>
</feature>
<organism evidence="9 10">
    <name type="scientific">Ramalina farinacea</name>
    <dbReference type="NCBI Taxonomy" id="258253"/>
    <lineage>
        <taxon>Eukaryota</taxon>
        <taxon>Fungi</taxon>
        <taxon>Dikarya</taxon>
        <taxon>Ascomycota</taxon>
        <taxon>Pezizomycotina</taxon>
        <taxon>Lecanoromycetes</taxon>
        <taxon>OSLEUM clade</taxon>
        <taxon>Lecanoromycetidae</taxon>
        <taxon>Lecanorales</taxon>
        <taxon>Lecanorineae</taxon>
        <taxon>Ramalinaceae</taxon>
        <taxon>Ramalina</taxon>
    </lineage>
</organism>
<feature type="region of interest" description="Disordered" evidence="6">
    <location>
        <begin position="509"/>
        <end position="556"/>
    </location>
</feature>
<keyword evidence="2 7" id="KW-0812">Transmembrane</keyword>
<feature type="compositionally biased region" description="Basic residues" evidence="6">
    <location>
        <begin position="415"/>
        <end position="428"/>
    </location>
</feature>